<organism evidence="2 3">
    <name type="scientific">Apatococcus lobatus</name>
    <dbReference type="NCBI Taxonomy" id="904363"/>
    <lineage>
        <taxon>Eukaryota</taxon>
        <taxon>Viridiplantae</taxon>
        <taxon>Chlorophyta</taxon>
        <taxon>core chlorophytes</taxon>
        <taxon>Trebouxiophyceae</taxon>
        <taxon>Chlorellales</taxon>
        <taxon>Chlorellaceae</taxon>
        <taxon>Apatococcus</taxon>
    </lineage>
</organism>
<dbReference type="Proteomes" id="UP001438707">
    <property type="component" value="Unassembled WGS sequence"/>
</dbReference>
<dbReference type="Pfam" id="PF04366">
    <property type="entry name" value="Ysc84"/>
    <property type="match status" value="1"/>
</dbReference>
<dbReference type="InterPro" id="IPR051702">
    <property type="entry name" value="SH3_domain_YSC84-like"/>
</dbReference>
<proteinExistence type="predicted"/>
<evidence type="ECO:0000259" key="1">
    <source>
        <dbReference type="Pfam" id="PF04366"/>
    </source>
</evidence>
<dbReference type="GO" id="GO:0035091">
    <property type="term" value="F:phosphatidylinositol binding"/>
    <property type="evidence" value="ECO:0007669"/>
    <property type="project" value="TreeGrafter"/>
</dbReference>
<keyword evidence="3" id="KW-1185">Reference proteome</keyword>
<accession>A0AAW1RZK4</accession>
<dbReference type="InterPro" id="IPR007461">
    <property type="entry name" value="Ysc84_actin-binding"/>
</dbReference>
<dbReference type="PANTHER" id="PTHR15629:SF2">
    <property type="entry name" value="SH3 DOMAIN-CONTAINING YSC84-LIKE PROTEIN 1"/>
    <property type="match status" value="1"/>
</dbReference>
<sequence length="217" mass="23507">MPQASSYNQELHQDCQKAVDMLRKMTGSPNDMIPREYLKRCKGLHFVITKTGGLIASVSTSKSFTVRRLGKLPNGKPRWSGPLFSSASQVGLGLTAGYQDVETIIVLGDETAVDKFRSSHLGTAVDIDMIAGKNSTVVQKDEQLHALSTCVPYSIAGGACLDFSFKGGRVSIDKKKNQLVYGSRVKPADILDGRFDAPEEFEALYTVLNAVASSRSS</sequence>
<dbReference type="CDD" id="cd11524">
    <property type="entry name" value="SYLF"/>
    <property type="match status" value="1"/>
</dbReference>
<evidence type="ECO:0000313" key="3">
    <source>
        <dbReference type="Proteomes" id="UP001438707"/>
    </source>
</evidence>
<comment type="caution">
    <text evidence="2">The sequence shown here is derived from an EMBL/GenBank/DDBJ whole genome shotgun (WGS) entry which is preliminary data.</text>
</comment>
<protein>
    <recommendedName>
        <fullName evidence="1">Ysc84 actin-binding domain-containing protein</fullName>
    </recommendedName>
</protein>
<name>A0AAW1RZK4_9CHLO</name>
<evidence type="ECO:0000313" key="2">
    <source>
        <dbReference type="EMBL" id="KAK9838773.1"/>
    </source>
</evidence>
<feature type="domain" description="Ysc84 actin-binding" evidence="1">
    <location>
        <begin position="89"/>
        <end position="210"/>
    </location>
</feature>
<gene>
    <name evidence="2" type="ORF">WJX74_003094</name>
</gene>
<reference evidence="2 3" key="1">
    <citation type="journal article" date="2024" name="Nat. Commun.">
        <title>Phylogenomics reveals the evolutionary origins of lichenization in chlorophyte algae.</title>
        <authorList>
            <person name="Puginier C."/>
            <person name="Libourel C."/>
            <person name="Otte J."/>
            <person name="Skaloud P."/>
            <person name="Haon M."/>
            <person name="Grisel S."/>
            <person name="Petersen M."/>
            <person name="Berrin J.G."/>
            <person name="Delaux P.M."/>
            <person name="Dal Grande F."/>
            <person name="Keller J."/>
        </authorList>
    </citation>
    <scope>NUCLEOTIDE SEQUENCE [LARGE SCALE GENOMIC DNA]</scope>
    <source>
        <strain evidence="2 3">SAG 2145</strain>
    </source>
</reference>
<dbReference type="PANTHER" id="PTHR15629">
    <property type="entry name" value="SH3YL1 PROTEIN"/>
    <property type="match status" value="1"/>
</dbReference>
<dbReference type="EMBL" id="JALJOS010000005">
    <property type="protein sequence ID" value="KAK9838773.1"/>
    <property type="molecule type" value="Genomic_DNA"/>
</dbReference>
<dbReference type="AlphaFoldDB" id="A0AAW1RZK4"/>